<reference evidence="3 4" key="1">
    <citation type="submission" date="2018-11" db="EMBL/GenBank/DDBJ databases">
        <title>Rufibacter latericius sp. nov., isolated from water in Baiyang Lake.</title>
        <authorList>
            <person name="Yang Y."/>
        </authorList>
    </citation>
    <scope>NUCLEOTIDE SEQUENCE [LARGE SCALE GENOMIC DNA]</scope>
    <source>
        <strain evidence="3 4">MCC P1</strain>
    </source>
</reference>
<proteinExistence type="inferred from homology"/>
<evidence type="ECO:0000313" key="3">
    <source>
        <dbReference type="EMBL" id="RNI27266.1"/>
    </source>
</evidence>
<keyword evidence="4" id="KW-1185">Reference proteome</keyword>
<accession>A0A3M9MP20</accession>
<feature type="active site" evidence="2">
    <location>
        <position position="47"/>
    </location>
</feature>
<gene>
    <name evidence="3" type="ORF">EFA69_14035</name>
</gene>
<evidence type="ECO:0000256" key="2">
    <source>
        <dbReference type="PIRSR" id="PIRSR016184-1"/>
    </source>
</evidence>
<comment type="similarity">
    <text evidence="1">Belongs to the PhzF family.</text>
</comment>
<name>A0A3M9MP20_9BACT</name>
<evidence type="ECO:0000256" key="1">
    <source>
        <dbReference type="ARBA" id="ARBA00008270"/>
    </source>
</evidence>
<dbReference type="SUPFAM" id="SSF54506">
    <property type="entry name" value="Diaminopimelate epimerase-like"/>
    <property type="match status" value="1"/>
</dbReference>
<dbReference type="RefSeq" id="WP_123133735.1">
    <property type="nucleotide sequence ID" value="NZ_RJJE01000017.1"/>
</dbReference>
<comment type="caution">
    <text evidence="3">The sequence shown here is derived from an EMBL/GenBank/DDBJ whole genome shotgun (WGS) entry which is preliminary data.</text>
</comment>
<dbReference type="GO" id="GO:0016853">
    <property type="term" value="F:isomerase activity"/>
    <property type="evidence" value="ECO:0007669"/>
    <property type="project" value="TreeGrafter"/>
</dbReference>
<evidence type="ECO:0000313" key="4">
    <source>
        <dbReference type="Proteomes" id="UP000271010"/>
    </source>
</evidence>
<dbReference type="Gene3D" id="3.10.310.10">
    <property type="entry name" value="Diaminopimelate Epimerase, Chain A, domain 1"/>
    <property type="match status" value="2"/>
</dbReference>
<dbReference type="PANTHER" id="PTHR13774:SF32">
    <property type="entry name" value="ANTISENSE-ENHANCING SEQUENCE 1"/>
    <property type="match status" value="1"/>
</dbReference>
<dbReference type="PIRSF" id="PIRSF016184">
    <property type="entry name" value="PhzC_PhzF"/>
    <property type="match status" value="1"/>
</dbReference>
<dbReference type="InterPro" id="IPR003719">
    <property type="entry name" value="Phenazine_PhzF-like"/>
</dbReference>
<dbReference type="NCBIfam" id="TIGR00654">
    <property type="entry name" value="PhzF_family"/>
    <property type="match status" value="1"/>
</dbReference>
<dbReference type="PANTHER" id="PTHR13774">
    <property type="entry name" value="PHENAZINE BIOSYNTHESIS PROTEIN"/>
    <property type="match status" value="1"/>
</dbReference>
<dbReference type="OrthoDB" id="9788221at2"/>
<dbReference type="EMBL" id="RJJE01000017">
    <property type="protein sequence ID" value="RNI27266.1"/>
    <property type="molecule type" value="Genomic_DNA"/>
</dbReference>
<dbReference type="AlphaFoldDB" id="A0A3M9MP20"/>
<dbReference type="Pfam" id="PF02567">
    <property type="entry name" value="PhzC-PhzF"/>
    <property type="match status" value="1"/>
</dbReference>
<organism evidence="3 4">
    <name type="scientific">Rufibacter immobilis</name>
    <dbReference type="NCBI Taxonomy" id="1348778"/>
    <lineage>
        <taxon>Bacteria</taxon>
        <taxon>Pseudomonadati</taxon>
        <taxon>Bacteroidota</taxon>
        <taxon>Cytophagia</taxon>
        <taxon>Cytophagales</taxon>
        <taxon>Hymenobacteraceae</taxon>
        <taxon>Rufibacter</taxon>
    </lineage>
</organism>
<protein>
    <submittedName>
        <fullName evidence="3">PhzF family phenazine biosynthesis protein</fullName>
    </submittedName>
</protein>
<dbReference type="Proteomes" id="UP000271010">
    <property type="component" value="Unassembled WGS sequence"/>
</dbReference>
<dbReference type="GO" id="GO:0005737">
    <property type="term" value="C:cytoplasm"/>
    <property type="evidence" value="ECO:0007669"/>
    <property type="project" value="TreeGrafter"/>
</dbReference>
<sequence length="309" mass="34989">MQTLPFYIVDVFASAPYKGNQLAVFLEAEHLSTEQMQQIAQEIGFAESAFLMKNTPHPEGFEARIFTVEYEVPFAGHPTLGTAYVAQQFLLQRPVPHLQLKLKVGSIPVAFTYAQDKPDFLLMRQMAPFFGEPLPQQELASLLGLPLEALHPTHPVLEVSTGLPFLVIPLQRLEDIQKLELQPQKLLAFLQQHGLYKTQRPDGLTVALYFFCPQTYKPEHQINARMLALENGQIIEDAATGSANGCLLAYLLKHRYFQENQLELLVEQGYEINRFATIKLQGQLTEEDQFELLVGGQVQLIAKGEWYVH</sequence>